<dbReference type="AlphaFoldDB" id="A0A1F7XHN9"/>
<evidence type="ECO:0000313" key="2">
    <source>
        <dbReference type="Proteomes" id="UP000179013"/>
    </source>
</evidence>
<organism evidence="1 2">
    <name type="scientific">Candidatus Woesebacteria bacterium RBG_16_39_8b</name>
    <dbReference type="NCBI Taxonomy" id="1802482"/>
    <lineage>
        <taxon>Bacteria</taxon>
        <taxon>Candidatus Woeseibacteriota</taxon>
    </lineage>
</organism>
<comment type="caution">
    <text evidence="1">The sequence shown here is derived from an EMBL/GenBank/DDBJ whole genome shotgun (WGS) entry which is preliminary data.</text>
</comment>
<protein>
    <submittedName>
        <fullName evidence="1">Uncharacterized protein</fullName>
    </submittedName>
</protein>
<dbReference type="EMBL" id="MGFU01000003">
    <property type="protein sequence ID" value="OGM14554.1"/>
    <property type="molecule type" value="Genomic_DNA"/>
</dbReference>
<sequence>MTNQTKEGEPQTLPERAVSKIYRNHMVHLEETYMKGPSSDLGSAKYDSMLWALLECATEMLNTMILGPENVLEGTEQRWTSAILAVEEKGDWGPMRVAILNDGIICGLDDPGNISTALVNLSNSLGINGDDSGDEITS</sequence>
<dbReference type="Proteomes" id="UP000179013">
    <property type="component" value="Unassembled WGS sequence"/>
</dbReference>
<name>A0A1F7XHN9_9BACT</name>
<reference evidence="1 2" key="1">
    <citation type="journal article" date="2016" name="Nat. Commun.">
        <title>Thousands of microbial genomes shed light on interconnected biogeochemical processes in an aquifer system.</title>
        <authorList>
            <person name="Anantharaman K."/>
            <person name="Brown C.T."/>
            <person name="Hug L.A."/>
            <person name="Sharon I."/>
            <person name="Castelle C.J."/>
            <person name="Probst A.J."/>
            <person name="Thomas B.C."/>
            <person name="Singh A."/>
            <person name="Wilkins M.J."/>
            <person name="Karaoz U."/>
            <person name="Brodie E.L."/>
            <person name="Williams K.H."/>
            <person name="Hubbard S.S."/>
            <person name="Banfield J.F."/>
        </authorList>
    </citation>
    <scope>NUCLEOTIDE SEQUENCE [LARGE SCALE GENOMIC DNA]</scope>
</reference>
<evidence type="ECO:0000313" key="1">
    <source>
        <dbReference type="EMBL" id="OGM14554.1"/>
    </source>
</evidence>
<accession>A0A1F7XHN9</accession>
<gene>
    <name evidence="1" type="ORF">A2V80_01325</name>
</gene>
<proteinExistence type="predicted"/>